<dbReference type="AlphaFoldDB" id="A0A7T0C105"/>
<dbReference type="Proteomes" id="UP000594464">
    <property type="component" value="Chromosome"/>
</dbReference>
<feature type="region of interest" description="Disordered" evidence="1">
    <location>
        <begin position="33"/>
        <end position="262"/>
    </location>
</feature>
<evidence type="ECO:0000313" key="3">
    <source>
        <dbReference type="Proteomes" id="UP000594464"/>
    </source>
</evidence>
<reference evidence="3" key="1">
    <citation type="submission" date="2020-02" db="EMBL/GenBank/DDBJ databases">
        <title>Genomic and physiological characterization of two novel Nitrospinaceae genera.</title>
        <authorList>
            <person name="Mueller A.J."/>
            <person name="Jung M.-Y."/>
            <person name="Strachan C.R."/>
            <person name="Herbold C.W."/>
            <person name="Kirkegaard R.H."/>
            <person name="Daims H."/>
        </authorList>
    </citation>
    <scope>NUCLEOTIDE SEQUENCE [LARGE SCALE GENOMIC DNA]</scope>
</reference>
<protein>
    <submittedName>
        <fullName evidence="2">Catalase</fullName>
    </submittedName>
</protein>
<feature type="compositionally biased region" description="Low complexity" evidence="1">
    <location>
        <begin position="210"/>
        <end position="237"/>
    </location>
</feature>
<dbReference type="KEGG" id="nva:G3M78_03685"/>
<organism evidence="2 3">
    <name type="scientific">Candidatus Nitrohelix vancouverensis</name>
    <dbReference type="NCBI Taxonomy" id="2705534"/>
    <lineage>
        <taxon>Bacteria</taxon>
        <taxon>Pseudomonadati</taxon>
        <taxon>Nitrospinota/Tectimicrobiota group</taxon>
        <taxon>Nitrospinota</taxon>
        <taxon>Nitrospinia</taxon>
        <taxon>Nitrospinales</taxon>
        <taxon>Nitrospinaceae</taxon>
        <taxon>Candidatus Nitrohelix</taxon>
    </lineage>
</organism>
<feature type="compositionally biased region" description="Polar residues" evidence="1">
    <location>
        <begin position="73"/>
        <end position="86"/>
    </location>
</feature>
<feature type="compositionally biased region" description="Basic and acidic residues" evidence="1">
    <location>
        <begin position="188"/>
        <end position="203"/>
    </location>
</feature>
<dbReference type="InterPro" id="IPR021973">
    <property type="entry name" value="SprA-related"/>
</dbReference>
<dbReference type="EMBL" id="CP048620">
    <property type="protein sequence ID" value="QPJ64542.1"/>
    <property type="molecule type" value="Genomic_DNA"/>
</dbReference>
<accession>A0A7T0C105</accession>
<feature type="compositionally biased region" description="Polar residues" evidence="1">
    <location>
        <begin position="243"/>
        <end position="254"/>
    </location>
</feature>
<evidence type="ECO:0000313" key="2">
    <source>
        <dbReference type="EMBL" id="QPJ64542.1"/>
    </source>
</evidence>
<name>A0A7T0C105_9BACT</name>
<dbReference type="Pfam" id="PF12118">
    <property type="entry name" value="SprA-related"/>
    <property type="match status" value="1"/>
</dbReference>
<evidence type="ECO:0000256" key="1">
    <source>
        <dbReference type="SAM" id="MobiDB-lite"/>
    </source>
</evidence>
<feature type="compositionally biased region" description="Basic and acidic residues" evidence="1">
    <location>
        <begin position="89"/>
        <end position="112"/>
    </location>
</feature>
<sequence length="276" mass="29394">MVAIIQGSPVFISAPGKECTDCEDDLRQQKLQEAEATRERSVVDRVSLSATARRLADDSAVSVDEAEGESEGKQGSSPLSTPTEAQLTEEERQVVQELQARDREVRAHEQAHKSAAGPHATGGPTYTYQTGPDGRRYAVGGEVQIDTSPVPNNPEATIRKAQTIRRAATAPANPSAQDRAVAAQASRMEAEARREVQAERAEENNELLEDSNNGEFSPISSASETNPVSSSESSSASGDDGNDLSNPKTPTSIDNRFKPFTASASQITGSLIDIIS</sequence>
<gene>
    <name evidence="2" type="ORF">G3M78_03685</name>
</gene>
<feature type="compositionally biased region" description="Low complexity" evidence="1">
    <location>
        <begin position="121"/>
        <end position="132"/>
    </location>
</feature>
<proteinExistence type="predicted"/>
<feature type="compositionally biased region" description="Basic and acidic residues" evidence="1">
    <location>
        <begin position="33"/>
        <end position="43"/>
    </location>
</feature>